<keyword evidence="3 4" id="KW-0012">Acyltransferase</keyword>
<accession>A0A4P6UMX6</accession>
<dbReference type="OrthoDB" id="9790282at2"/>
<gene>
    <name evidence="4" type="primary">aat</name>
    <name evidence="6" type="ORF">DW355_15505</name>
</gene>
<keyword evidence="2 4" id="KW-0808">Transferase</keyword>
<evidence type="ECO:0000256" key="1">
    <source>
        <dbReference type="ARBA" id="ARBA00022490"/>
    </source>
</evidence>
<dbReference type="KEGG" id="hgr:DW355_15505"/>
<dbReference type="HAMAP" id="MF_00688">
    <property type="entry name" value="Leu_Phe_trans"/>
    <property type="match status" value="1"/>
</dbReference>
<evidence type="ECO:0000256" key="5">
    <source>
        <dbReference type="SAM" id="MobiDB-lite"/>
    </source>
</evidence>
<dbReference type="EMBL" id="CP031395">
    <property type="protein sequence ID" value="QBK05944.1"/>
    <property type="molecule type" value="Genomic_DNA"/>
</dbReference>
<dbReference type="PANTHER" id="PTHR30098:SF2">
    <property type="entry name" value="LEUCYL_PHENYLALANYL-TRNA--PROTEIN TRANSFERASE"/>
    <property type="match status" value="1"/>
</dbReference>
<protein>
    <recommendedName>
        <fullName evidence="4">Leucyl/phenylalanyl-tRNA--protein transferase</fullName>
        <ecNumber evidence="4">2.3.2.6</ecNumber>
    </recommendedName>
    <alternativeName>
        <fullName evidence="4">L/F-transferase</fullName>
    </alternativeName>
    <alternativeName>
        <fullName evidence="4">Leucyltransferase</fullName>
    </alternativeName>
    <alternativeName>
        <fullName evidence="4">Phenyalanyltransferase</fullName>
    </alternativeName>
</protein>
<dbReference type="GO" id="GO:0008914">
    <property type="term" value="F:leucyl-tRNA--protein transferase activity"/>
    <property type="evidence" value="ECO:0007669"/>
    <property type="project" value="UniProtKB-UniRule"/>
</dbReference>
<dbReference type="RefSeq" id="WP_131281431.1">
    <property type="nucleotide sequence ID" value="NZ_CP031395.1"/>
</dbReference>
<dbReference type="Proteomes" id="UP000292939">
    <property type="component" value="Chromosome"/>
</dbReference>
<evidence type="ECO:0000313" key="6">
    <source>
        <dbReference type="EMBL" id="QBK05944.1"/>
    </source>
</evidence>
<reference evidence="6 7" key="1">
    <citation type="submission" date="2018-07" db="EMBL/GenBank/DDBJ databases">
        <title>Exploring interactions and the metabolic potential of the ultra-small soil bacteria Hylemonella gracilis.</title>
        <authorList>
            <person name="Tyc O."/>
            <person name="Kulkarni P."/>
            <person name="Gawehns F."/>
            <person name="Hundscheid M."/>
            <person name="Zweers H."/>
            <person name="Garbeva P."/>
        </authorList>
    </citation>
    <scope>NUCLEOTIDE SEQUENCE [LARGE SCALE GENOMIC DNA]</scope>
    <source>
        <strain evidence="6 7">NS1</strain>
    </source>
</reference>
<dbReference type="InterPro" id="IPR004616">
    <property type="entry name" value="Leu/Phe-tRNA_Trfase"/>
</dbReference>
<dbReference type="SUPFAM" id="SSF55729">
    <property type="entry name" value="Acyl-CoA N-acyltransferases (Nat)"/>
    <property type="match status" value="1"/>
</dbReference>
<comment type="catalytic activity">
    <reaction evidence="4">
        <text>N-terminal L-arginyl-[protein] + L-leucyl-tRNA(Leu) = N-terminal L-leucyl-L-arginyl-[protein] + tRNA(Leu) + H(+)</text>
        <dbReference type="Rhea" id="RHEA:50416"/>
        <dbReference type="Rhea" id="RHEA-COMP:9613"/>
        <dbReference type="Rhea" id="RHEA-COMP:9622"/>
        <dbReference type="Rhea" id="RHEA-COMP:12672"/>
        <dbReference type="Rhea" id="RHEA-COMP:12673"/>
        <dbReference type="ChEBI" id="CHEBI:15378"/>
        <dbReference type="ChEBI" id="CHEBI:64719"/>
        <dbReference type="ChEBI" id="CHEBI:78442"/>
        <dbReference type="ChEBI" id="CHEBI:78494"/>
        <dbReference type="ChEBI" id="CHEBI:133044"/>
        <dbReference type="EC" id="2.3.2.6"/>
    </reaction>
</comment>
<feature type="region of interest" description="Disordered" evidence="5">
    <location>
        <begin position="1"/>
        <end position="26"/>
    </location>
</feature>
<comment type="function">
    <text evidence="4">Functions in the N-end rule pathway of protein degradation where it conjugates Leu, Phe and, less efficiently, Met from aminoacyl-tRNAs to the N-termini of proteins containing an N-terminal arginine or lysine.</text>
</comment>
<dbReference type="Gene3D" id="3.40.630.70">
    <property type="entry name" value="Leucyl/phenylalanyl-tRNA-protein transferase, C-terminal domain"/>
    <property type="match status" value="1"/>
</dbReference>
<proteinExistence type="inferred from homology"/>
<dbReference type="GO" id="GO:0030163">
    <property type="term" value="P:protein catabolic process"/>
    <property type="evidence" value="ECO:0007669"/>
    <property type="project" value="UniProtKB-UniRule"/>
</dbReference>
<evidence type="ECO:0000256" key="3">
    <source>
        <dbReference type="ARBA" id="ARBA00023315"/>
    </source>
</evidence>
<keyword evidence="1 4" id="KW-0963">Cytoplasm</keyword>
<evidence type="ECO:0000256" key="4">
    <source>
        <dbReference type="HAMAP-Rule" id="MF_00688"/>
    </source>
</evidence>
<sequence length="262" mass="28871">MALLRTRPDPLPWLQPGDDFPPVEQAWGRDSEAPGLLAAGGSLDVGTLKRAYAGGIFPWFSAGQPILWWSTEPRMVLETARDAPLGFRLHRSLRKTLQRFIGDPACEIRVNTAFDEVVASCAGSPRPGQDGTWITPAMRRAYADLHRAGHAHSIETWTDGELRGGLYCVSLGRAVYGESMFARATDASKIALSALVAFCRTHEVGLVDCQQNTAHLASLGAHEIPRAEFLRHLARARDLPAPRWQFDRLYWNSIIPHAVASP</sequence>
<dbReference type="NCBIfam" id="TIGR00667">
    <property type="entry name" value="aat"/>
    <property type="match status" value="1"/>
</dbReference>
<dbReference type="Pfam" id="PF03588">
    <property type="entry name" value="Leu_Phe_trans"/>
    <property type="match status" value="1"/>
</dbReference>
<dbReference type="GO" id="GO:0005737">
    <property type="term" value="C:cytoplasm"/>
    <property type="evidence" value="ECO:0007669"/>
    <property type="project" value="UniProtKB-SubCell"/>
</dbReference>
<evidence type="ECO:0000256" key="2">
    <source>
        <dbReference type="ARBA" id="ARBA00022679"/>
    </source>
</evidence>
<evidence type="ECO:0000313" key="7">
    <source>
        <dbReference type="Proteomes" id="UP000292939"/>
    </source>
</evidence>
<dbReference type="InterPro" id="IPR042203">
    <property type="entry name" value="Leu/Phe-tRNA_Trfase_C"/>
</dbReference>
<comment type="catalytic activity">
    <reaction evidence="4">
        <text>L-phenylalanyl-tRNA(Phe) + an N-terminal L-alpha-aminoacyl-[protein] = an N-terminal L-phenylalanyl-L-alpha-aminoacyl-[protein] + tRNA(Phe)</text>
        <dbReference type="Rhea" id="RHEA:43632"/>
        <dbReference type="Rhea" id="RHEA-COMP:9668"/>
        <dbReference type="Rhea" id="RHEA-COMP:9699"/>
        <dbReference type="Rhea" id="RHEA-COMP:10636"/>
        <dbReference type="Rhea" id="RHEA-COMP:10637"/>
        <dbReference type="ChEBI" id="CHEBI:78442"/>
        <dbReference type="ChEBI" id="CHEBI:78531"/>
        <dbReference type="ChEBI" id="CHEBI:78597"/>
        <dbReference type="ChEBI" id="CHEBI:83561"/>
        <dbReference type="EC" id="2.3.2.6"/>
    </reaction>
</comment>
<dbReference type="PANTHER" id="PTHR30098">
    <property type="entry name" value="LEUCYL/PHENYLALANYL-TRNA--PROTEIN TRANSFERASE"/>
    <property type="match status" value="1"/>
</dbReference>
<comment type="catalytic activity">
    <reaction evidence="4">
        <text>N-terminal L-lysyl-[protein] + L-leucyl-tRNA(Leu) = N-terminal L-leucyl-L-lysyl-[protein] + tRNA(Leu) + H(+)</text>
        <dbReference type="Rhea" id="RHEA:12340"/>
        <dbReference type="Rhea" id="RHEA-COMP:9613"/>
        <dbReference type="Rhea" id="RHEA-COMP:9622"/>
        <dbReference type="Rhea" id="RHEA-COMP:12670"/>
        <dbReference type="Rhea" id="RHEA-COMP:12671"/>
        <dbReference type="ChEBI" id="CHEBI:15378"/>
        <dbReference type="ChEBI" id="CHEBI:65249"/>
        <dbReference type="ChEBI" id="CHEBI:78442"/>
        <dbReference type="ChEBI" id="CHEBI:78494"/>
        <dbReference type="ChEBI" id="CHEBI:133043"/>
        <dbReference type="EC" id="2.3.2.6"/>
    </reaction>
</comment>
<dbReference type="AlphaFoldDB" id="A0A4P6UMX6"/>
<comment type="similarity">
    <text evidence="4">Belongs to the L/F-transferase family.</text>
</comment>
<organism evidence="6 7">
    <name type="scientific">Hylemonella gracilis</name>
    <dbReference type="NCBI Taxonomy" id="80880"/>
    <lineage>
        <taxon>Bacteria</taxon>
        <taxon>Pseudomonadati</taxon>
        <taxon>Pseudomonadota</taxon>
        <taxon>Betaproteobacteria</taxon>
        <taxon>Burkholderiales</taxon>
        <taxon>Comamonadaceae</taxon>
        <taxon>Hylemonella</taxon>
    </lineage>
</organism>
<dbReference type="EC" id="2.3.2.6" evidence="4"/>
<dbReference type="Gene3D" id="3.30.70.3550">
    <property type="entry name" value="Leucyl/phenylalanyl-tRNA-protein transferase, N-terminal domain"/>
    <property type="match status" value="1"/>
</dbReference>
<name>A0A4P6UMX6_9BURK</name>
<comment type="subcellular location">
    <subcellularLocation>
        <location evidence="4">Cytoplasm</location>
    </subcellularLocation>
</comment>
<dbReference type="InterPro" id="IPR042221">
    <property type="entry name" value="Leu/Phe-tRNA_Trfase_N"/>
</dbReference>
<dbReference type="InterPro" id="IPR016181">
    <property type="entry name" value="Acyl_CoA_acyltransferase"/>
</dbReference>